<dbReference type="STRING" id="1073423.SAMN04488700_1349"/>
<evidence type="ECO:0000256" key="10">
    <source>
        <dbReference type="PIRSR" id="PIRSR005096-2"/>
    </source>
</evidence>
<dbReference type="EC" id="5.1.3.3" evidence="4 8"/>
<dbReference type="InterPro" id="IPR047215">
    <property type="entry name" value="Galactose_mutarotase-like"/>
</dbReference>
<feature type="binding site" evidence="11">
    <location>
        <begin position="176"/>
        <end position="178"/>
    </location>
    <ligand>
        <name>beta-D-galactose</name>
        <dbReference type="ChEBI" id="CHEBI:27667"/>
    </ligand>
</feature>
<feature type="active site" description="Proton acceptor" evidence="9">
    <location>
        <position position="300"/>
    </location>
</feature>
<dbReference type="GO" id="GO:0030246">
    <property type="term" value="F:carbohydrate binding"/>
    <property type="evidence" value="ECO:0007669"/>
    <property type="project" value="InterPro"/>
</dbReference>
<evidence type="ECO:0000256" key="8">
    <source>
        <dbReference type="PIRNR" id="PIRNR005096"/>
    </source>
</evidence>
<accession>A0A1X7N6L9</accession>
<dbReference type="GO" id="GO:0004034">
    <property type="term" value="F:aldose 1-epimerase activity"/>
    <property type="evidence" value="ECO:0007669"/>
    <property type="project" value="UniProtKB-EC"/>
</dbReference>
<feature type="active site" description="Proton donor" evidence="9">
    <location>
        <position position="176"/>
    </location>
</feature>
<dbReference type="GO" id="GO:0006006">
    <property type="term" value="P:glucose metabolic process"/>
    <property type="evidence" value="ECO:0007669"/>
    <property type="project" value="TreeGrafter"/>
</dbReference>
<reference evidence="12 13" key="1">
    <citation type="submission" date="2017-04" db="EMBL/GenBank/DDBJ databases">
        <authorList>
            <person name="Afonso C.L."/>
            <person name="Miller P.J."/>
            <person name="Scott M.A."/>
            <person name="Spackman E."/>
            <person name="Goraichik I."/>
            <person name="Dimitrov K.M."/>
            <person name="Suarez D.L."/>
            <person name="Swayne D.E."/>
        </authorList>
    </citation>
    <scope>NUCLEOTIDE SEQUENCE [LARGE SCALE GENOMIC DNA]</scope>
    <source>
        <strain evidence="12 13">LMG26642</strain>
    </source>
</reference>
<dbReference type="OrthoDB" id="9779408at2"/>
<sequence>MKLIKRHYGWIEDQEIIEYHLVNNQGAVFKCLNYGAIVTAILVPDKNRSLENVVLGFDRLSDYLAYPSYFGALIGRVAGRIRKGQWLDHQLTLNEGKHHIHGGEPNFSHLVWETKEITNQTDKLGIQFSHHSPAGENGYPGNLIVTVTYFWTNNHTWIMNVEAQTDEQTLFNPTNHTYFNLSGDTKRTIETHQLQMSSEVYAETDDEKYPTGRLLAVEDTVYDFREPTSLRKALNKNPKGYDTPFKLQEGKVVLNEQESGRRLEIKTTRESVVVFSTTGMEEDYFINGKKMCSHLGLALETQELPDAVHHEHFQSIILEPNKPHSSQTSYHFSV</sequence>
<dbReference type="EMBL" id="FXBJ01000002">
    <property type="protein sequence ID" value="SMH32216.1"/>
    <property type="molecule type" value="Genomic_DNA"/>
</dbReference>
<comment type="similarity">
    <text evidence="3 8">Belongs to the aldose epimerase family.</text>
</comment>
<evidence type="ECO:0000256" key="9">
    <source>
        <dbReference type="PIRSR" id="PIRSR005096-1"/>
    </source>
</evidence>
<dbReference type="PROSITE" id="PS00545">
    <property type="entry name" value="ALDOSE_1_EPIMERASE"/>
    <property type="match status" value="1"/>
</dbReference>
<evidence type="ECO:0000313" key="12">
    <source>
        <dbReference type="EMBL" id="SMH32216.1"/>
    </source>
</evidence>
<evidence type="ECO:0000256" key="4">
    <source>
        <dbReference type="ARBA" id="ARBA00013185"/>
    </source>
</evidence>
<keyword evidence="13" id="KW-1185">Reference proteome</keyword>
<dbReference type="CDD" id="cd09019">
    <property type="entry name" value="galactose_mutarotase_like"/>
    <property type="match status" value="1"/>
</dbReference>
<comment type="pathway">
    <text evidence="2 8">Carbohydrate metabolism; hexose metabolism.</text>
</comment>
<dbReference type="PANTHER" id="PTHR10091">
    <property type="entry name" value="ALDOSE-1-EPIMERASE"/>
    <property type="match status" value="1"/>
</dbReference>
<dbReference type="InterPro" id="IPR008183">
    <property type="entry name" value="Aldose_1/G6P_1-epimerase"/>
</dbReference>
<dbReference type="InterPro" id="IPR018052">
    <property type="entry name" value="Ald1_epimerase_CS"/>
</dbReference>
<dbReference type="InterPro" id="IPR015443">
    <property type="entry name" value="Aldose_1-epimerase"/>
</dbReference>
<keyword evidence="7 8" id="KW-0119">Carbohydrate metabolism</keyword>
<evidence type="ECO:0000256" key="5">
    <source>
        <dbReference type="ARBA" id="ARBA00014165"/>
    </source>
</evidence>
<organism evidence="12 13">
    <name type="scientific">Carnobacterium iners</name>
    <dbReference type="NCBI Taxonomy" id="1073423"/>
    <lineage>
        <taxon>Bacteria</taxon>
        <taxon>Bacillati</taxon>
        <taxon>Bacillota</taxon>
        <taxon>Bacilli</taxon>
        <taxon>Lactobacillales</taxon>
        <taxon>Carnobacteriaceae</taxon>
        <taxon>Carnobacterium</taxon>
    </lineage>
</organism>
<evidence type="ECO:0000313" key="13">
    <source>
        <dbReference type="Proteomes" id="UP000193435"/>
    </source>
</evidence>
<evidence type="ECO:0000256" key="2">
    <source>
        <dbReference type="ARBA" id="ARBA00005028"/>
    </source>
</evidence>
<dbReference type="InterPro" id="IPR014718">
    <property type="entry name" value="GH-type_carb-bd"/>
</dbReference>
<comment type="catalytic activity">
    <reaction evidence="1 8">
        <text>alpha-D-glucose = beta-D-glucose</text>
        <dbReference type="Rhea" id="RHEA:10264"/>
        <dbReference type="ChEBI" id="CHEBI:15903"/>
        <dbReference type="ChEBI" id="CHEBI:17925"/>
        <dbReference type="EC" id="5.1.3.3"/>
    </reaction>
</comment>
<dbReference type="Gene3D" id="2.70.98.10">
    <property type="match status" value="1"/>
</dbReference>
<protein>
    <recommendedName>
        <fullName evidence="5 8">Aldose 1-epimerase</fullName>
        <ecNumber evidence="4 8">5.1.3.3</ecNumber>
    </recommendedName>
</protein>
<dbReference type="SUPFAM" id="SSF74650">
    <property type="entry name" value="Galactose mutarotase-like"/>
    <property type="match status" value="1"/>
</dbReference>
<dbReference type="AlphaFoldDB" id="A0A1X7N6L9"/>
<evidence type="ECO:0000256" key="1">
    <source>
        <dbReference type="ARBA" id="ARBA00001614"/>
    </source>
</evidence>
<dbReference type="InterPro" id="IPR011013">
    <property type="entry name" value="Gal_mutarotase_sf_dom"/>
</dbReference>
<evidence type="ECO:0000256" key="6">
    <source>
        <dbReference type="ARBA" id="ARBA00023235"/>
    </source>
</evidence>
<dbReference type="Proteomes" id="UP000193435">
    <property type="component" value="Unassembled WGS sequence"/>
</dbReference>
<evidence type="ECO:0000256" key="11">
    <source>
        <dbReference type="PIRSR" id="PIRSR005096-3"/>
    </source>
</evidence>
<dbReference type="PIRSF" id="PIRSF005096">
    <property type="entry name" value="GALM"/>
    <property type="match status" value="1"/>
</dbReference>
<keyword evidence="6 8" id="KW-0413">Isomerase</keyword>
<dbReference type="RefSeq" id="WP_085559519.1">
    <property type="nucleotide sequence ID" value="NZ_FOAH01000007.1"/>
</dbReference>
<feature type="binding site" evidence="10">
    <location>
        <position position="242"/>
    </location>
    <ligand>
        <name>beta-D-galactose</name>
        <dbReference type="ChEBI" id="CHEBI:27667"/>
    </ligand>
</feature>
<name>A0A1X7N6L9_9LACT</name>
<gene>
    <name evidence="12" type="ORF">SAMN04488700_1349</name>
</gene>
<evidence type="ECO:0000256" key="3">
    <source>
        <dbReference type="ARBA" id="ARBA00006206"/>
    </source>
</evidence>
<dbReference type="Pfam" id="PF01263">
    <property type="entry name" value="Aldose_epim"/>
    <property type="match status" value="1"/>
</dbReference>
<dbReference type="GO" id="GO:0005737">
    <property type="term" value="C:cytoplasm"/>
    <property type="evidence" value="ECO:0007669"/>
    <property type="project" value="TreeGrafter"/>
</dbReference>
<dbReference type="GO" id="GO:0033499">
    <property type="term" value="P:galactose catabolic process via UDP-galactose, Leloir pathway"/>
    <property type="evidence" value="ECO:0007669"/>
    <property type="project" value="TreeGrafter"/>
</dbReference>
<dbReference type="PANTHER" id="PTHR10091:SF0">
    <property type="entry name" value="GALACTOSE MUTAROTASE"/>
    <property type="match status" value="1"/>
</dbReference>
<proteinExistence type="inferred from homology"/>
<dbReference type="UniPathway" id="UPA00242"/>
<evidence type="ECO:0000256" key="7">
    <source>
        <dbReference type="ARBA" id="ARBA00023277"/>
    </source>
</evidence>